<protein>
    <recommendedName>
        <fullName evidence="3">SIR2-like domain-containing protein</fullName>
    </recommendedName>
</protein>
<proteinExistence type="predicted"/>
<accession>A0ABV6IH96</accession>
<reference evidence="1 2" key="1">
    <citation type="submission" date="2024-09" db="EMBL/GenBank/DDBJ databases">
        <authorList>
            <person name="Sun Q."/>
            <person name="Mori K."/>
        </authorList>
    </citation>
    <scope>NUCLEOTIDE SEQUENCE [LARGE SCALE GENOMIC DNA]</scope>
    <source>
        <strain evidence="1 2">CCM 8677</strain>
    </source>
</reference>
<dbReference type="EMBL" id="JBHLXJ010000012">
    <property type="protein sequence ID" value="MFC0350381.1"/>
    <property type="molecule type" value="Genomic_DNA"/>
</dbReference>
<evidence type="ECO:0000313" key="1">
    <source>
        <dbReference type="EMBL" id="MFC0350381.1"/>
    </source>
</evidence>
<dbReference type="Proteomes" id="UP001589844">
    <property type="component" value="Unassembled WGS sequence"/>
</dbReference>
<comment type="caution">
    <text evidence="1">The sequence shown here is derived from an EMBL/GenBank/DDBJ whole genome shotgun (WGS) entry which is preliminary data.</text>
</comment>
<keyword evidence="2" id="KW-1185">Reference proteome</keyword>
<evidence type="ECO:0000313" key="2">
    <source>
        <dbReference type="Proteomes" id="UP001589844"/>
    </source>
</evidence>
<gene>
    <name evidence="1" type="ORF">ACFFJH_11230</name>
</gene>
<dbReference type="RefSeq" id="WP_390212617.1">
    <property type="nucleotide sequence ID" value="NZ_JBHLXJ010000012.1"/>
</dbReference>
<organism evidence="1 2">
    <name type="scientific">Undibacterium danionis</name>
    <dbReference type="NCBI Taxonomy" id="1812100"/>
    <lineage>
        <taxon>Bacteria</taxon>
        <taxon>Pseudomonadati</taxon>
        <taxon>Pseudomonadota</taxon>
        <taxon>Betaproteobacteria</taxon>
        <taxon>Burkholderiales</taxon>
        <taxon>Oxalobacteraceae</taxon>
        <taxon>Undibacterium</taxon>
    </lineage>
</organism>
<evidence type="ECO:0008006" key="3">
    <source>
        <dbReference type="Google" id="ProtNLM"/>
    </source>
</evidence>
<sequence>MRKTLIFGNGLGMALNQHHFYLPNALQHIWDGDVLDPAHKQLISACLPHQLGNCPQGEDDLDKLHVAISSCEYLSAIPQINDLHWLSQYGWDFPSVCRSFITQVATALYDFDNPLPEEFGTPLVEFVRATKSHVATLNYDKLLYELFIDNNLVSGFNGSLVDGITNAGFNSAHLERKWGNNFGYYLHLHGSPLFKNRNGVIRKLSRFELNPLLPEPSSHIVLTHIRHKPAVISSSEILSSYWQHLYFSLSESSEAVLFGYSGLDKHLNELLSIFSQRLQFKVVEWAGSGNYQQREVFWNGALRQSVNLTHLESILNFEQW</sequence>
<name>A0ABV6IH96_9BURK</name>